<name>A0A3A4KQE7_9NOCA</name>
<dbReference type="Proteomes" id="UP000266677">
    <property type="component" value="Unassembled WGS sequence"/>
</dbReference>
<gene>
    <name evidence="1" type="ORF">D5S18_23140</name>
</gene>
<accession>A0A3A4KQE7</accession>
<keyword evidence="2" id="KW-1185">Reference proteome</keyword>
<dbReference type="EMBL" id="QZFU01000029">
    <property type="protein sequence ID" value="RJO72077.1"/>
    <property type="molecule type" value="Genomic_DNA"/>
</dbReference>
<evidence type="ECO:0000313" key="1">
    <source>
        <dbReference type="EMBL" id="RJO72077.1"/>
    </source>
</evidence>
<evidence type="ECO:0000313" key="2">
    <source>
        <dbReference type="Proteomes" id="UP000266677"/>
    </source>
</evidence>
<sequence length="92" mass="9368">MGTVLPETSASIRRTRGVRMAETTGIRTRCAGINSSTGATTRPARTIGMGTAGVRTSAGIAGSTDTTITRTRPTRCGTLRVARLTAASPSGS</sequence>
<reference evidence="1 2" key="1">
    <citation type="submission" date="2018-09" db="EMBL/GenBank/DDBJ databases">
        <title>YIM PH21274 draft genome.</title>
        <authorList>
            <person name="Miao C."/>
        </authorList>
    </citation>
    <scope>NUCLEOTIDE SEQUENCE [LARGE SCALE GENOMIC DNA]</scope>
    <source>
        <strain evidence="1 2">YIM PH 21724</strain>
    </source>
</reference>
<proteinExistence type="predicted"/>
<organism evidence="1 2">
    <name type="scientific">Nocardia panacis</name>
    <dbReference type="NCBI Taxonomy" id="2340916"/>
    <lineage>
        <taxon>Bacteria</taxon>
        <taxon>Bacillati</taxon>
        <taxon>Actinomycetota</taxon>
        <taxon>Actinomycetes</taxon>
        <taxon>Mycobacteriales</taxon>
        <taxon>Nocardiaceae</taxon>
        <taxon>Nocardia</taxon>
    </lineage>
</organism>
<dbReference type="AlphaFoldDB" id="A0A3A4KQE7"/>
<protein>
    <submittedName>
        <fullName evidence="1">Uncharacterized protein</fullName>
    </submittedName>
</protein>
<comment type="caution">
    <text evidence="1">The sequence shown here is derived from an EMBL/GenBank/DDBJ whole genome shotgun (WGS) entry which is preliminary data.</text>
</comment>